<evidence type="ECO:0000256" key="1">
    <source>
        <dbReference type="SAM" id="MobiDB-lite"/>
    </source>
</evidence>
<reference evidence="2" key="1">
    <citation type="submission" date="2018-05" db="EMBL/GenBank/DDBJ databases">
        <authorList>
            <person name="Lanie J.A."/>
            <person name="Ng W.-L."/>
            <person name="Kazmierczak K.M."/>
            <person name="Andrzejewski T.M."/>
            <person name="Davidsen T.M."/>
            <person name="Wayne K.J."/>
            <person name="Tettelin H."/>
            <person name="Glass J.I."/>
            <person name="Rusch D."/>
            <person name="Podicherti R."/>
            <person name="Tsui H.-C.T."/>
            <person name="Winkler M.E."/>
        </authorList>
    </citation>
    <scope>NUCLEOTIDE SEQUENCE</scope>
</reference>
<name>A0A381TQ70_9ZZZZ</name>
<protein>
    <submittedName>
        <fullName evidence="2">Uncharacterized protein</fullName>
    </submittedName>
</protein>
<dbReference type="EMBL" id="UINC01004900">
    <property type="protein sequence ID" value="SVA17668.1"/>
    <property type="molecule type" value="Genomic_DNA"/>
</dbReference>
<gene>
    <name evidence="2" type="ORF">METZ01_LOCUS70522</name>
</gene>
<organism evidence="2">
    <name type="scientific">marine metagenome</name>
    <dbReference type="NCBI Taxonomy" id="408172"/>
    <lineage>
        <taxon>unclassified sequences</taxon>
        <taxon>metagenomes</taxon>
        <taxon>ecological metagenomes</taxon>
    </lineage>
</organism>
<accession>A0A381TQ70</accession>
<feature type="non-terminal residue" evidence="2">
    <location>
        <position position="1"/>
    </location>
</feature>
<feature type="region of interest" description="Disordered" evidence="1">
    <location>
        <begin position="33"/>
        <end position="66"/>
    </location>
</feature>
<sequence>VKKGRHRRYEEARALKQNQDLDLDSIFDSLEIGDREVDGDSPDFDRWADENEDGADEALEESSETA</sequence>
<feature type="compositionally biased region" description="Acidic residues" evidence="1">
    <location>
        <begin position="50"/>
        <end position="66"/>
    </location>
</feature>
<evidence type="ECO:0000313" key="2">
    <source>
        <dbReference type="EMBL" id="SVA17668.1"/>
    </source>
</evidence>
<dbReference type="AlphaFoldDB" id="A0A381TQ70"/>
<feature type="compositionally biased region" description="Basic and acidic residues" evidence="1">
    <location>
        <begin position="33"/>
        <end position="49"/>
    </location>
</feature>
<proteinExistence type="predicted"/>